<dbReference type="GO" id="GO:0002949">
    <property type="term" value="P:tRNA threonylcarbamoyladenosine modification"/>
    <property type="evidence" value="ECO:0007669"/>
    <property type="project" value="InterPro"/>
</dbReference>
<keyword evidence="11" id="KW-1185">Reference proteome</keyword>
<dbReference type="Proteomes" id="UP000051276">
    <property type="component" value="Unassembled WGS sequence"/>
</dbReference>
<evidence type="ECO:0000259" key="7">
    <source>
        <dbReference type="Pfam" id="PF00814"/>
    </source>
</evidence>
<evidence type="ECO:0000256" key="1">
    <source>
        <dbReference type="ARBA" id="ARBA00004496"/>
    </source>
</evidence>
<dbReference type="OrthoDB" id="9809995at2"/>
<evidence type="ECO:0000256" key="4">
    <source>
        <dbReference type="ARBA" id="ARBA00022490"/>
    </source>
</evidence>
<name>A0A0T5Z8M7_9GAMM</name>
<keyword evidence="5" id="KW-0819">tRNA processing</keyword>
<evidence type="ECO:0000256" key="2">
    <source>
        <dbReference type="ARBA" id="ARBA00010493"/>
    </source>
</evidence>
<evidence type="ECO:0000256" key="3">
    <source>
        <dbReference type="ARBA" id="ARBA00019012"/>
    </source>
</evidence>
<dbReference type="EMBL" id="LMXI01000193">
    <property type="protein sequence ID" value="KRT59200.1"/>
    <property type="molecule type" value="Genomic_DNA"/>
</dbReference>
<keyword evidence="4" id="KW-0963">Cytoplasm</keyword>
<dbReference type="InterPro" id="IPR022496">
    <property type="entry name" value="T6A_TsaB"/>
</dbReference>
<proteinExistence type="inferred from homology"/>
<evidence type="ECO:0000256" key="6">
    <source>
        <dbReference type="ARBA" id="ARBA00032446"/>
    </source>
</evidence>
<dbReference type="EMBL" id="LDXT01000087">
    <property type="protein sequence ID" value="KRT54851.1"/>
    <property type="molecule type" value="Genomic_DNA"/>
</dbReference>
<accession>A0A0T5Z8M7</accession>
<evidence type="ECO:0000313" key="9">
    <source>
        <dbReference type="EMBL" id="KRT59200.1"/>
    </source>
</evidence>
<reference evidence="10 11" key="1">
    <citation type="submission" date="2015-11" db="EMBL/GenBank/DDBJ databases">
        <title>The genome of Candidatus Endoriftia persephone in Ridgeia piscesae and population structure of the North Eastern Pacific vestimentiferan symbionts.</title>
        <authorList>
            <person name="Perez M."/>
            <person name="Juniper K.S."/>
        </authorList>
    </citation>
    <scope>NUCLEOTIDE SEQUENCE [LARGE SCALE GENOMIC DNA]</scope>
    <source>
        <strain evidence="9">Ind10</strain>
        <strain evidence="8">Ind11</strain>
    </source>
</reference>
<feature type="domain" description="Gcp-like" evidence="7">
    <location>
        <begin position="32"/>
        <end position="156"/>
    </location>
</feature>
<dbReference type="AlphaFoldDB" id="A0A0T5Z8M7"/>
<dbReference type="RefSeq" id="WP_057956340.1">
    <property type="nucleotide sequence ID" value="NZ_KQ556922.1"/>
</dbReference>
<dbReference type="Pfam" id="PF00814">
    <property type="entry name" value="TsaD"/>
    <property type="match status" value="1"/>
</dbReference>
<dbReference type="SUPFAM" id="SSF53067">
    <property type="entry name" value="Actin-like ATPase domain"/>
    <property type="match status" value="2"/>
</dbReference>
<comment type="caution">
    <text evidence="9">The sequence shown here is derived from an EMBL/GenBank/DDBJ whole genome shotgun (WGS) entry which is preliminary data.</text>
</comment>
<evidence type="ECO:0000313" key="8">
    <source>
        <dbReference type="EMBL" id="KRT54851.1"/>
    </source>
</evidence>
<evidence type="ECO:0000313" key="10">
    <source>
        <dbReference type="Proteomes" id="UP000051276"/>
    </source>
</evidence>
<dbReference type="Proteomes" id="UP000051634">
    <property type="component" value="Unassembled WGS sequence"/>
</dbReference>
<comment type="similarity">
    <text evidence="2">Belongs to the KAE1 / TsaD family. TsaB subfamily.</text>
</comment>
<dbReference type="GO" id="GO:0005829">
    <property type="term" value="C:cytosol"/>
    <property type="evidence" value="ECO:0007669"/>
    <property type="project" value="TreeGrafter"/>
</dbReference>
<gene>
    <name evidence="8" type="ORF">Ga0074115_11066</name>
    <name evidence="9" type="ORF">Ga0076813_15017</name>
</gene>
<comment type="subcellular location">
    <subcellularLocation>
        <location evidence="1">Cytoplasm</location>
    </subcellularLocation>
</comment>
<dbReference type="PANTHER" id="PTHR11735:SF11">
    <property type="entry name" value="TRNA THREONYLCARBAMOYLADENOSINE BIOSYNTHESIS PROTEIN TSAB"/>
    <property type="match status" value="1"/>
</dbReference>
<dbReference type="PATRIC" id="fig|54398.3.peg.1598"/>
<dbReference type="Gene3D" id="3.30.420.40">
    <property type="match status" value="2"/>
</dbReference>
<dbReference type="CDD" id="cd24032">
    <property type="entry name" value="ASKHA_NBD_TsaB"/>
    <property type="match status" value="1"/>
</dbReference>
<dbReference type="PANTHER" id="PTHR11735">
    <property type="entry name" value="TRNA N6-ADENOSINE THREONYLCARBAMOYLTRANSFERASE"/>
    <property type="match status" value="1"/>
</dbReference>
<dbReference type="FunFam" id="3.30.420.40:FF:000097">
    <property type="entry name" value="tRNA threonylcarbamoyladenosine biosynthesis protein TsaB"/>
    <property type="match status" value="1"/>
</dbReference>
<dbReference type="InterPro" id="IPR000905">
    <property type="entry name" value="Gcp-like_dom"/>
</dbReference>
<evidence type="ECO:0000256" key="5">
    <source>
        <dbReference type="ARBA" id="ARBA00022694"/>
    </source>
</evidence>
<dbReference type="InterPro" id="IPR043129">
    <property type="entry name" value="ATPase_NBD"/>
</dbReference>
<organism evidence="9 10">
    <name type="scientific">endosymbiont of Ridgeia piscesae</name>
    <dbReference type="NCBI Taxonomy" id="54398"/>
    <lineage>
        <taxon>Bacteria</taxon>
        <taxon>Pseudomonadati</taxon>
        <taxon>Pseudomonadota</taxon>
        <taxon>Gammaproteobacteria</taxon>
        <taxon>sulfur-oxidizing symbionts</taxon>
    </lineage>
</organism>
<protein>
    <recommendedName>
        <fullName evidence="3">tRNA threonylcarbamoyladenosine biosynthesis protein TsaB</fullName>
    </recommendedName>
    <alternativeName>
        <fullName evidence="6">t(6)A37 threonylcarbamoyladenosine biosynthesis protein TsaB</fullName>
    </alternativeName>
</protein>
<sequence>MKLLALETAAEACSAALYLEGELTSRFQVKPRGHSELILTMMDELLAEAGLHPNQLDALAFGRGPGSFTGVRIATGVVQGVAFAAELPVVPVSTLAALAQRAFRECGERRLLPAFDARMGELYWGAYRVDDAGIAQLQGQELVAQADQVSLPNGEGWYGIGGGWQAYGEQLRPRLGAQLKASDGELLCRAEEVALLGVDGFARGEAVAAEAALPVYLRDQVAKKPRS</sequence>
<evidence type="ECO:0000313" key="11">
    <source>
        <dbReference type="Proteomes" id="UP000051634"/>
    </source>
</evidence>
<dbReference type="STRING" id="54398.Ga0074115_11066"/>
<dbReference type="NCBIfam" id="TIGR03725">
    <property type="entry name" value="T6A_YeaZ"/>
    <property type="match status" value="1"/>
</dbReference>